<dbReference type="InterPro" id="IPR011990">
    <property type="entry name" value="TPR-like_helical_dom_sf"/>
</dbReference>
<dbReference type="RefSeq" id="WP_249303625.1">
    <property type="nucleotide sequence ID" value="NZ_CP060634.1"/>
</dbReference>
<dbReference type="InterPro" id="IPR051677">
    <property type="entry name" value="AfsR-DnrI-RedD_regulator"/>
</dbReference>
<evidence type="ECO:0000313" key="2">
    <source>
        <dbReference type="EMBL" id="QNM06232.1"/>
    </source>
</evidence>
<feature type="domain" description="Bacterial transcriptional activator" evidence="1">
    <location>
        <begin position="110"/>
        <end position="252"/>
    </location>
</feature>
<dbReference type="Gene3D" id="1.25.40.10">
    <property type="entry name" value="Tetratricopeptide repeat domain"/>
    <property type="match status" value="1"/>
</dbReference>
<dbReference type="SUPFAM" id="SSF48452">
    <property type="entry name" value="TPR-like"/>
    <property type="match status" value="1"/>
</dbReference>
<dbReference type="GO" id="GO:0003677">
    <property type="term" value="F:DNA binding"/>
    <property type="evidence" value="ECO:0007669"/>
    <property type="project" value="InterPro"/>
</dbReference>
<dbReference type="PANTHER" id="PTHR35807:SF2">
    <property type="entry name" value="TRANSCRIPTIONAL ACTIVATOR DOMAIN"/>
    <property type="match status" value="1"/>
</dbReference>
<dbReference type="Proteomes" id="UP000515823">
    <property type="component" value="Chromosome"/>
</dbReference>
<dbReference type="EMBL" id="CP060634">
    <property type="protein sequence ID" value="QNM06232.1"/>
    <property type="molecule type" value="Genomic_DNA"/>
</dbReference>
<sequence length="395" mass="46772">MGTEQLRIKMFGEFSIQNEFHQYAPTSSKSMQITTLIAYLIANKGVEVSKDKLIEILWPEEELSNPTGALRNLVYRARRELTRFFPGISANCILFTRNAYAWNGALDCQIDIERFETLYNLAQKESYEVQQYRYYQEMFRLYQGNFLPSLNQEEWVMFRSIYYQNLYVKCVMAMCDHLKADGQYQEILELCEQANHLDIMNENIHKETLNAYLQLGYPHKALDYYHDILNLFNNKYGVDISESLEDLYYKIIQATRSQQMNIDDLEENLKEDKNSKGSFYCNFDVFKNIYQINMRSLHRIRSKRYLVLLTLKDTDNRETITSDVKAEMDILRNVIRHFLRKNDVFTQSSYSQFSLILTVPNEAGCHIAIERTRARYEQERQSPNVALEINIKEII</sequence>
<dbReference type="PANTHER" id="PTHR35807">
    <property type="entry name" value="TRANSCRIPTIONAL REGULATOR REDD-RELATED"/>
    <property type="match status" value="1"/>
</dbReference>
<dbReference type="InterPro" id="IPR016032">
    <property type="entry name" value="Sig_transdc_resp-reg_C-effctor"/>
</dbReference>
<evidence type="ECO:0000313" key="3">
    <source>
        <dbReference type="Proteomes" id="UP000515823"/>
    </source>
</evidence>
<keyword evidence="3" id="KW-1185">Reference proteome</keyword>
<dbReference type="SUPFAM" id="SSF46894">
    <property type="entry name" value="C-terminal effector domain of the bipartite response regulators"/>
    <property type="match status" value="1"/>
</dbReference>
<dbReference type="AlphaFoldDB" id="A0A7G9G600"/>
<reference evidence="2 3" key="1">
    <citation type="submission" date="2020-08" db="EMBL/GenBank/DDBJ databases">
        <authorList>
            <person name="Liu C."/>
            <person name="Sun Q."/>
        </authorList>
    </citation>
    <scope>NUCLEOTIDE SEQUENCE [LARGE SCALE GENOMIC DNA]</scope>
    <source>
        <strain evidence="2 3">NSJ-38</strain>
    </source>
</reference>
<accession>A0A7G9G600</accession>
<dbReference type="SMART" id="SM01043">
    <property type="entry name" value="BTAD"/>
    <property type="match status" value="1"/>
</dbReference>
<dbReference type="GO" id="GO:0006355">
    <property type="term" value="P:regulation of DNA-templated transcription"/>
    <property type="evidence" value="ECO:0007669"/>
    <property type="project" value="InterPro"/>
</dbReference>
<name>A0A7G9G600_9FIRM</name>
<protein>
    <recommendedName>
        <fullName evidence="1">Bacterial transcriptional activator domain-containing protein</fullName>
    </recommendedName>
</protein>
<evidence type="ECO:0000259" key="1">
    <source>
        <dbReference type="SMART" id="SM01043"/>
    </source>
</evidence>
<dbReference type="Gene3D" id="1.10.10.10">
    <property type="entry name" value="Winged helix-like DNA-binding domain superfamily/Winged helix DNA-binding domain"/>
    <property type="match status" value="1"/>
</dbReference>
<gene>
    <name evidence="2" type="ORF">H9Q78_03510</name>
</gene>
<dbReference type="InterPro" id="IPR036388">
    <property type="entry name" value="WH-like_DNA-bd_sf"/>
</dbReference>
<proteinExistence type="predicted"/>
<dbReference type="InterPro" id="IPR005158">
    <property type="entry name" value="BTAD"/>
</dbReference>
<organism evidence="2 3">
    <name type="scientific">Qiania dongpingensis</name>
    <dbReference type="NCBI Taxonomy" id="2763669"/>
    <lineage>
        <taxon>Bacteria</taxon>
        <taxon>Bacillati</taxon>
        <taxon>Bacillota</taxon>
        <taxon>Clostridia</taxon>
        <taxon>Lachnospirales</taxon>
        <taxon>Lachnospiraceae</taxon>
        <taxon>Qiania</taxon>
    </lineage>
</organism>
<dbReference type="Pfam" id="PF03704">
    <property type="entry name" value="BTAD"/>
    <property type="match status" value="1"/>
</dbReference>
<dbReference type="KEGG" id="qdo:H9Q78_03510"/>